<dbReference type="EMBL" id="CAJVPU010018834">
    <property type="protein sequence ID" value="CAG8668258.1"/>
    <property type="molecule type" value="Genomic_DNA"/>
</dbReference>
<reference evidence="1" key="1">
    <citation type="submission" date="2021-06" db="EMBL/GenBank/DDBJ databases">
        <authorList>
            <person name="Kallberg Y."/>
            <person name="Tangrot J."/>
            <person name="Rosling A."/>
        </authorList>
    </citation>
    <scope>NUCLEOTIDE SEQUENCE</scope>
    <source>
        <strain evidence="1">IL203A</strain>
    </source>
</reference>
<name>A0ACA9NUP0_9GLOM</name>
<gene>
    <name evidence="1" type="ORF">DHETER_LOCUS10064</name>
</gene>
<dbReference type="Proteomes" id="UP000789702">
    <property type="component" value="Unassembled WGS sequence"/>
</dbReference>
<accession>A0ACA9NUP0</accession>
<evidence type="ECO:0000313" key="2">
    <source>
        <dbReference type="Proteomes" id="UP000789702"/>
    </source>
</evidence>
<organism evidence="1 2">
    <name type="scientific">Dentiscutata heterogama</name>
    <dbReference type="NCBI Taxonomy" id="1316150"/>
    <lineage>
        <taxon>Eukaryota</taxon>
        <taxon>Fungi</taxon>
        <taxon>Fungi incertae sedis</taxon>
        <taxon>Mucoromycota</taxon>
        <taxon>Glomeromycotina</taxon>
        <taxon>Glomeromycetes</taxon>
        <taxon>Diversisporales</taxon>
        <taxon>Gigasporaceae</taxon>
        <taxon>Dentiscutata</taxon>
    </lineage>
</organism>
<comment type="caution">
    <text evidence="1">The sequence shown here is derived from an EMBL/GenBank/DDBJ whole genome shotgun (WGS) entry which is preliminary data.</text>
</comment>
<feature type="non-terminal residue" evidence="1">
    <location>
        <position position="151"/>
    </location>
</feature>
<sequence length="151" mass="17337">MYRYGPCPRCGDTFATNQKFKYHLTERKHPCASWSILQTTVQISSSKPLSNSDSQLQVVKDSNARKSDQPKNLAECKALYDELLQMNEKLETRDYVSPEAGPEEEINETIKLAVDAYRAFENEDEAIQGLFLQCLYCNYLEKEINKTIKLA</sequence>
<proteinExistence type="predicted"/>
<protein>
    <submittedName>
        <fullName evidence="1">11345_t:CDS:1</fullName>
    </submittedName>
</protein>
<keyword evidence="2" id="KW-1185">Reference proteome</keyword>
<evidence type="ECO:0000313" key="1">
    <source>
        <dbReference type="EMBL" id="CAG8668258.1"/>
    </source>
</evidence>